<gene>
    <name evidence="2" type="ORF">AVDCRST_MAG41-1476</name>
</gene>
<dbReference type="PANTHER" id="PTHR30595:SF6">
    <property type="entry name" value="SCHLAFEN ALBA-2 DOMAIN-CONTAINING PROTEIN"/>
    <property type="match status" value="1"/>
</dbReference>
<protein>
    <recommendedName>
        <fullName evidence="1">Schlafen AlbA-2 domain-containing protein</fullName>
    </recommendedName>
</protein>
<dbReference type="PANTHER" id="PTHR30595">
    <property type="entry name" value="GLPR-RELATED TRANSCRIPTIONAL REPRESSOR"/>
    <property type="match status" value="1"/>
</dbReference>
<proteinExistence type="predicted"/>
<dbReference type="EMBL" id="CADCTP010000128">
    <property type="protein sequence ID" value="CAA9239602.1"/>
    <property type="molecule type" value="Genomic_DNA"/>
</dbReference>
<organism evidence="2">
    <name type="scientific">uncultured Mycobacteriales bacterium</name>
    <dbReference type="NCBI Taxonomy" id="581187"/>
    <lineage>
        <taxon>Bacteria</taxon>
        <taxon>Bacillati</taxon>
        <taxon>Actinomycetota</taxon>
        <taxon>Actinomycetes</taxon>
        <taxon>Mycobacteriales</taxon>
        <taxon>environmental samples</taxon>
    </lineage>
</organism>
<reference evidence="2" key="1">
    <citation type="submission" date="2020-02" db="EMBL/GenBank/DDBJ databases">
        <authorList>
            <person name="Meier V. D."/>
        </authorList>
    </citation>
    <scope>NUCLEOTIDE SEQUENCE</scope>
    <source>
        <strain evidence="2">AVDCRST_MAG41</strain>
    </source>
</reference>
<dbReference type="InterPro" id="IPR038461">
    <property type="entry name" value="Schlafen_AlbA_2_dom_sf"/>
</dbReference>
<dbReference type="Pfam" id="PF13749">
    <property type="entry name" value="HATPase_c_4"/>
    <property type="match status" value="1"/>
</dbReference>
<dbReference type="Pfam" id="PF04326">
    <property type="entry name" value="SLFN_AlbA_2"/>
    <property type="match status" value="1"/>
</dbReference>
<name>A0A6J4I3S5_9ACTN</name>
<feature type="domain" description="Schlafen AlbA-2" evidence="1">
    <location>
        <begin position="30"/>
        <end position="138"/>
    </location>
</feature>
<evidence type="ECO:0000259" key="1">
    <source>
        <dbReference type="Pfam" id="PF04326"/>
    </source>
</evidence>
<dbReference type="Gene3D" id="3.30.565.60">
    <property type="match status" value="1"/>
</dbReference>
<dbReference type="InterPro" id="IPR036388">
    <property type="entry name" value="WH-like_DNA-bd_sf"/>
</dbReference>
<accession>A0A6J4I3S5</accession>
<dbReference type="AlphaFoldDB" id="A0A6J4I3S5"/>
<dbReference type="InterPro" id="IPR007421">
    <property type="entry name" value="Schlafen_AlbA_2_dom"/>
</dbReference>
<sequence>MPYPLFHPEGSGDLPMAMTSEDFRAAFPGETGHLEFKQGLPEHKVQEAVVAFSNTAGGVIVLGVAPDGSPRGLTVDGEFLARVHRAVAQARDPGRYEVFELVVGDRGLVVLSVARRREGFAQTTDGRVLVRRGAMNTALFGSALGEFVASRVLGRFEATPTDIPLSGAAPELLADLAAAWGWPLDDTLTDRLVEQGLVDVRDGDRLTVAGALYLVREPHLALGKTYVEIFRYRDRGTAYDRRILITGPLTDQVAAATGAIADELGSDLVVLGVRRYDLPRLPEGVLREAVANAVAHRVYENRRSAVRVEIRPDSVTITSPGPLPEPVTVANIRDQNAARNMSVIATLRRFRLAEDAGRGVDLMEDVMAANLLDPPEFIDDGASVTVRLRLSTTVTPAERAWLQEVERRGEIRPPDRVLLVHAARGVPLTNSYAREVLGVDSVDARSSLQRLRDADLLRQSGERGGAVYFLSPDLAPPAGLRLEPAELDALIVSLADEGPLTNQVVRDRTGLDRARALAVLTTLVEEGRLVRRGERRGSWYERPAAEPAGQRRLSD</sequence>
<dbReference type="Gene3D" id="3.30.950.30">
    <property type="entry name" value="Schlafen, AAA domain"/>
    <property type="match status" value="1"/>
</dbReference>
<dbReference type="Gene3D" id="1.10.10.10">
    <property type="entry name" value="Winged helix-like DNA-binding domain superfamily/Winged helix DNA-binding domain"/>
    <property type="match status" value="1"/>
</dbReference>
<evidence type="ECO:0000313" key="2">
    <source>
        <dbReference type="EMBL" id="CAA9239602.1"/>
    </source>
</evidence>
<dbReference type="InterPro" id="IPR038475">
    <property type="entry name" value="RecG_C_sf"/>
</dbReference>